<gene>
    <name evidence="6" type="ORF">SE18_11730</name>
</gene>
<dbReference type="GO" id="GO:0016491">
    <property type="term" value="F:oxidoreductase activity"/>
    <property type="evidence" value="ECO:0007669"/>
    <property type="project" value="InterPro"/>
</dbReference>
<comment type="caution">
    <text evidence="6">The sequence shown here is derived from an EMBL/GenBank/DDBJ whole genome shotgun (WGS) entry which is preliminary data.</text>
</comment>
<dbReference type="EMBL" id="LGKP01000021">
    <property type="protein sequence ID" value="KPL86658.1"/>
    <property type="molecule type" value="Genomic_DNA"/>
</dbReference>
<keyword evidence="7" id="KW-1185">Reference proteome</keyword>
<keyword evidence="4" id="KW-0472">Membrane</keyword>
<dbReference type="Gene3D" id="3.50.50.60">
    <property type="entry name" value="FAD/NAD(P)-binding domain"/>
    <property type="match status" value="2"/>
</dbReference>
<proteinExistence type="predicted"/>
<comment type="subunit">
    <text evidence="2">Interacts with COX5B; this interaction may contribute to localize PYROXD2 to the inner face of the inner mitochondrial membrane.</text>
</comment>
<dbReference type="AlphaFoldDB" id="A0A0N8GRJ3"/>
<accession>A0A0N8GRJ3</accession>
<dbReference type="PANTHER" id="PTHR10668:SF103">
    <property type="entry name" value="PYRIDINE NUCLEOTIDE-DISULFIDE OXIDOREDUCTASE DOMAIN-CONTAINING PROTEIN 2"/>
    <property type="match status" value="1"/>
</dbReference>
<dbReference type="PATRIC" id="fig|70996.4.peg.4029"/>
<dbReference type="STRING" id="70996.SE18_11730"/>
<evidence type="ECO:0000256" key="1">
    <source>
        <dbReference type="ARBA" id="ARBA00037217"/>
    </source>
</evidence>
<comment type="function">
    <text evidence="1">Probable oxidoreductase that may play a role as regulator of mitochondrial function.</text>
</comment>
<feature type="domain" description="Amine oxidase" evidence="5">
    <location>
        <begin position="18"/>
        <end position="316"/>
    </location>
</feature>
<name>A0A0N8GRJ3_9CHLR</name>
<dbReference type="PANTHER" id="PTHR10668">
    <property type="entry name" value="PHYTOENE DEHYDROGENASE"/>
    <property type="match status" value="1"/>
</dbReference>
<sequence>MMNMAQFDAIVVGGGHNGLTCACYLQKAGIKTLVIERRPIVGGAVCTETMFGGYKMDVGSSAHIMIHLTPVVRELELHKFGLEYIDMDPFAWYPLPDGSGAIEFWRDLDKTCASIEKISPKDAHAYRQFVALWGPLNEGVFDVFLKSPSPANLGRQMLTGQFKGEKGTHPLDILRRLFTSYGHLINETFESEAMRAAMGWLAAQSGPPPHEIGTGDFAGWHAMLHESGAKHPRGGSGMLTQAMAARFKSDGGTLLLDAPVERIIVQHGVVQGVELTSGEIYSAPMVISNAHVQTTLLKLVEREQLPNGLAERVGRIRVGNGFGMAVRCAADELPDYLAAPSGGRPHPSHHGLQLLCPSIDYLNRAVSDYDRGVPANDPAVIAMTFSAIDPDVAPKGKHTLFLWGQYHPYELSNGEDWDSIADREADKLLEVVYRYAPNMRGKISNRYVQTPLTLERTFGMLRGNVMHVEMSFDQMFAFRPLPELSEYRVAGIKGLYLTGASTHPGGGVFAASGYNTAQTVLKDRQPSRQWVGWTLGAAAALGAIAWAKKK</sequence>
<reference evidence="6 7" key="1">
    <citation type="submission" date="2015-07" db="EMBL/GenBank/DDBJ databases">
        <title>Whole genome sequence of Herpetosiphon geysericola DSM 7119.</title>
        <authorList>
            <person name="Hemp J."/>
            <person name="Ward L.M."/>
            <person name="Pace L.A."/>
            <person name="Fischer W.W."/>
        </authorList>
    </citation>
    <scope>NUCLEOTIDE SEQUENCE [LARGE SCALE GENOMIC DNA]</scope>
    <source>
        <strain evidence="6 7">DSM 7119</strain>
    </source>
</reference>
<evidence type="ECO:0000313" key="7">
    <source>
        <dbReference type="Proteomes" id="UP000050277"/>
    </source>
</evidence>
<feature type="transmembrane region" description="Helical" evidence="4">
    <location>
        <begin position="530"/>
        <end position="547"/>
    </location>
</feature>
<dbReference type="SUPFAM" id="SSF51905">
    <property type="entry name" value="FAD/NAD(P)-binding domain"/>
    <property type="match status" value="1"/>
</dbReference>
<evidence type="ECO:0000256" key="3">
    <source>
        <dbReference type="ARBA" id="ARBA00040298"/>
    </source>
</evidence>
<dbReference type="InterPro" id="IPR036188">
    <property type="entry name" value="FAD/NAD-bd_sf"/>
</dbReference>
<evidence type="ECO:0000256" key="4">
    <source>
        <dbReference type="SAM" id="Phobius"/>
    </source>
</evidence>
<evidence type="ECO:0000313" key="6">
    <source>
        <dbReference type="EMBL" id="KPL86658.1"/>
    </source>
</evidence>
<keyword evidence="4" id="KW-0812">Transmembrane</keyword>
<dbReference type="Pfam" id="PF01593">
    <property type="entry name" value="Amino_oxidase"/>
    <property type="match status" value="1"/>
</dbReference>
<evidence type="ECO:0000259" key="5">
    <source>
        <dbReference type="Pfam" id="PF01593"/>
    </source>
</evidence>
<organism evidence="6 7">
    <name type="scientific">Herpetosiphon geysericola</name>
    <dbReference type="NCBI Taxonomy" id="70996"/>
    <lineage>
        <taxon>Bacteria</taxon>
        <taxon>Bacillati</taxon>
        <taxon>Chloroflexota</taxon>
        <taxon>Chloroflexia</taxon>
        <taxon>Herpetosiphonales</taxon>
        <taxon>Herpetosiphonaceae</taxon>
        <taxon>Herpetosiphon</taxon>
    </lineage>
</organism>
<evidence type="ECO:0000256" key="2">
    <source>
        <dbReference type="ARBA" id="ARBA00038825"/>
    </source>
</evidence>
<keyword evidence="4" id="KW-1133">Transmembrane helix</keyword>
<dbReference type="GO" id="GO:0005829">
    <property type="term" value="C:cytosol"/>
    <property type="evidence" value="ECO:0007669"/>
    <property type="project" value="TreeGrafter"/>
</dbReference>
<dbReference type="Proteomes" id="UP000050277">
    <property type="component" value="Unassembled WGS sequence"/>
</dbReference>
<dbReference type="InterPro" id="IPR002937">
    <property type="entry name" value="Amino_oxidase"/>
</dbReference>
<protein>
    <recommendedName>
        <fullName evidence="3">Pyridine nucleotide-disulfide oxidoreductase domain-containing protein 2</fullName>
    </recommendedName>
</protein>